<keyword evidence="2" id="KW-1185">Reference proteome</keyword>
<accession>A0ABW7FBF0</accession>
<gene>
    <name evidence="1" type="ORF">ACG00Y_28855</name>
</gene>
<reference evidence="1 2" key="1">
    <citation type="submission" date="2024-08" db="EMBL/GenBank/DDBJ databases">
        <authorList>
            <person name="Lu H."/>
        </authorList>
    </citation>
    <scope>NUCLEOTIDE SEQUENCE [LARGE SCALE GENOMIC DNA]</scope>
    <source>
        <strain evidence="1 2">LYH14W</strain>
    </source>
</reference>
<dbReference type="Proteomes" id="UP001606210">
    <property type="component" value="Unassembled WGS sequence"/>
</dbReference>
<comment type="caution">
    <text evidence="1">The sequence shown here is derived from an EMBL/GenBank/DDBJ whole genome shotgun (WGS) entry which is preliminary data.</text>
</comment>
<dbReference type="EMBL" id="JBIGHV010000047">
    <property type="protein sequence ID" value="MFG6433938.1"/>
    <property type="molecule type" value="Genomic_DNA"/>
</dbReference>
<name>A0ABW7FBF0_9BURK</name>
<protein>
    <submittedName>
        <fullName evidence="1">Uncharacterized protein</fullName>
    </submittedName>
</protein>
<proteinExistence type="predicted"/>
<feature type="non-terminal residue" evidence="1">
    <location>
        <position position="1"/>
    </location>
</feature>
<dbReference type="RefSeq" id="WP_394485112.1">
    <property type="nucleotide sequence ID" value="NZ_JBIGHV010000047.1"/>
</dbReference>
<evidence type="ECO:0000313" key="2">
    <source>
        <dbReference type="Proteomes" id="UP001606210"/>
    </source>
</evidence>
<sequence length="60" mass="6425">MSVGAVCHRHRVGGCRVARLLDLSLASSEIKRYVQRVIALDARNASIHGACSLSVSETCT</sequence>
<organism evidence="1 2">
    <name type="scientific">Pelomonas parva</name>
    <dbReference type="NCBI Taxonomy" id="3299032"/>
    <lineage>
        <taxon>Bacteria</taxon>
        <taxon>Pseudomonadati</taxon>
        <taxon>Pseudomonadota</taxon>
        <taxon>Betaproteobacteria</taxon>
        <taxon>Burkholderiales</taxon>
        <taxon>Sphaerotilaceae</taxon>
        <taxon>Roseateles</taxon>
    </lineage>
</organism>
<evidence type="ECO:0000313" key="1">
    <source>
        <dbReference type="EMBL" id="MFG6433938.1"/>
    </source>
</evidence>